<dbReference type="PANTHER" id="PTHR12526">
    <property type="entry name" value="GLYCOSYLTRANSFERASE"/>
    <property type="match status" value="1"/>
</dbReference>
<dbReference type="Gene3D" id="3.40.50.2000">
    <property type="entry name" value="Glycogen Phosphorylase B"/>
    <property type="match status" value="2"/>
</dbReference>
<evidence type="ECO:0000259" key="2">
    <source>
        <dbReference type="Pfam" id="PF13439"/>
    </source>
</evidence>
<accession>E8T5Y4</accession>
<gene>
    <name evidence="3" type="ordered locus">Theam_0596</name>
</gene>
<dbReference type="PANTHER" id="PTHR12526:SF630">
    <property type="entry name" value="GLYCOSYLTRANSFERASE"/>
    <property type="match status" value="1"/>
</dbReference>
<dbReference type="OrthoDB" id="3199616at2"/>
<dbReference type="InterPro" id="IPR028098">
    <property type="entry name" value="Glyco_trans_4-like_N"/>
</dbReference>
<feature type="domain" description="Glycosyl transferase family 1" evidence="1">
    <location>
        <begin position="182"/>
        <end position="338"/>
    </location>
</feature>
<feature type="domain" description="Glycosyltransferase subfamily 4-like N-terminal" evidence="2">
    <location>
        <begin position="12"/>
        <end position="173"/>
    </location>
</feature>
<dbReference type="InterPro" id="IPR001296">
    <property type="entry name" value="Glyco_trans_1"/>
</dbReference>
<evidence type="ECO:0000313" key="4">
    <source>
        <dbReference type="Proteomes" id="UP000006362"/>
    </source>
</evidence>
<dbReference type="EMBL" id="CP002444">
    <property type="protein sequence ID" value="ADU96568.1"/>
    <property type="molecule type" value="Genomic_DNA"/>
</dbReference>
<dbReference type="eggNOG" id="COG0438">
    <property type="taxonomic scope" value="Bacteria"/>
</dbReference>
<keyword evidence="4" id="KW-1185">Reference proteome</keyword>
<evidence type="ECO:0000259" key="1">
    <source>
        <dbReference type="Pfam" id="PF00534"/>
    </source>
</evidence>
<proteinExistence type="predicted"/>
<dbReference type="RefSeq" id="WP_013537354.1">
    <property type="nucleotide sequence ID" value="NC_014926.1"/>
</dbReference>
<reference evidence="3" key="1">
    <citation type="submission" date="2011-01" db="EMBL/GenBank/DDBJ databases">
        <title>Complete sequence of chromosome of Thermovibrio ammonificans HB-1.</title>
        <authorList>
            <consortium name="US DOE Joint Genome Institute"/>
            <person name="Lucas S."/>
            <person name="Copeland A."/>
            <person name="Lapidus A."/>
            <person name="Cheng J.-F."/>
            <person name="Goodwin L."/>
            <person name="Pitluck S."/>
            <person name="Davenport K."/>
            <person name="Detter J.C."/>
            <person name="Han C."/>
            <person name="Tapia R."/>
            <person name="Land M."/>
            <person name="Hauser L."/>
            <person name="Kyrpides N."/>
            <person name="Ivanova N."/>
            <person name="Ovchinnikova G."/>
            <person name="Vetriani C."/>
            <person name="Woyke T."/>
        </authorList>
    </citation>
    <scope>NUCLEOTIDE SEQUENCE [LARGE SCALE GENOMIC DNA]</scope>
    <source>
        <strain evidence="3">HB-1</strain>
    </source>
</reference>
<dbReference type="Proteomes" id="UP000006362">
    <property type="component" value="Chromosome"/>
</dbReference>
<dbReference type="SUPFAM" id="SSF53756">
    <property type="entry name" value="UDP-Glycosyltransferase/glycogen phosphorylase"/>
    <property type="match status" value="1"/>
</dbReference>
<dbReference type="Pfam" id="PF13439">
    <property type="entry name" value="Glyco_transf_4"/>
    <property type="match status" value="1"/>
</dbReference>
<keyword evidence="3" id="KW-0808">Transferase</keyword>
<protein>
    <submittedName>
        <fullName evidence="3">Glycosyl transferase group 1</fullName>
    </submittedName>
</protein>
<sequence>MRILYVVGGLPFGGIENLLFDICRRLQELGVRFKVVNLSGTGQKLPEFMEARIPIVNLGSGLKDIKTFSLPTAVRLKRLVEEEGASIVHSMQFSGDYFSRLALLFNRGVKVVTHIHNIKREKRFERRLFNRLLSYRTDAFLSVSKAVYDYVEREHNLFKRPNYVFYNCINPERLKPRPSPELAFLKGKRVFLCLGRLVPQKRYDVAIRALKLISGKHPDAVLAVVGEGGEMDRLKELTRSLSLEGRVFFLGYRKDVASVLSLSYALLVPSEYEGLSIAHLEAAYFGLPAVITPAVPSKEILSEASIVVPSEVDSFARAMDRLLSEPKLYFELSERARAVASGLTVDRYVGRLLNFYDSLLSGKLPRERVLF</sequence>
<dbReference type="Pfam" id="PF00534">
    <property type="entry name" value="Glycos_transf_1"/>
    <property type="match status" value="1"/>
</dbReference>
<dbReference type="GO" id="GO:0016757">
    <property type="term" value="F:glycosyltransferase activity"/>
    <property type="evidence" value="ECO:0007669"/>
    <property type="project" value="InterPro"/>
</dbReference>
<organism evidence="3 4">
    <name type="scientific">Thermovibrio ammonificans (strain DSM 15698 / JCM 12110 / HB-1)</name>
    <dbReference type="NCBI Taxonomy" id="648996"/>
    <lineage>
        <taxon>Bacteria</taxon>
        <taxon>Pseudomonadati</taxon>
        <taxon>Aquificota</taxon>
        <taxon>Aquificia</taxon>
        <taxon>Desulfurobacteriales</taxon>
        <taxon>Desulfurobacteriaceae</taxon>
        <taxon>Thermovibrio</taxon>
    </lineage>
</organism>
<dbReference type="HOGENOM" id="CLU_009583_0_4_0"/>
<dbReference type="AlphaFoldDB" id="E8T5Y4"/>
<dbReference type="STRING" id="648996.Theam_0596"/>
<evidence type="ECO:0000313" key="3">
    <source>
        <dbReference type="EMBL" id="ADU96568.1"/>
    </source>
</evidence>
<name>E8T5Y4_THEA1</name>
<dbReference type="KEGG" id="tam:Theam_0596"/>